<comment type="caution">
    <text evidence="2">The sequence shown here is derived from an EMBL/GenBank/DDBJ whole genome shotgun (WGS) entry which is preliminary data.</text>
</comment>
<name>A0A840I3V8_9PROT</name>
<evidence type="ECO:0008006" key="4">
    <source>
        <dbReference type="Google" id="ProtNLM"/>
    </source>
</evidence>
<proteinExistence type="predicted"/>
<dbReference type="Pfam" id="PF11338">
    <property type="entry name" value="DUF3140"/>
    <property type="match status" value="1"/>
</dbReference>
<dbReference type="PANTHER" id="PTHR40630:SF1">
    <property type="entry name" value="DNA-BINDING PROTEIN"/>
    <property type="match status" value="1"/>
</dbReference>
<dbReference type="EMBL" id="JACHOB010000004">
    <property type="protein sequence ID" value="MBB4659559.1"/>
    <property type="molecule type" value="Genomic_DNA"/>
</dbReference>
<evidence type="ECO:0000313" key="2">
    <source>
        <dbReference type="EMBL" id="MBB4659559.1"/>
    </source>
</evidence>
<reference evidence="2 3" key="1">
    <citation type="submission" date="2020-08" db="EMBL/GenBank/DDBJ databases">
        <title>Genomic Encyclopedia of Type Strains, Phase IV (KMG-IV): sequencing the most valuable type-strain genomes for metagenomic binning, comparative biology and taxonomic classification.</title>
        <authorList>
            <person name="Goeker M."/>
        </authorList>
    </citation>
    <scope>NUCLEOTIDE SEQUENCE [LARGE SCALE GENOMIC DNA]</scope>
    <source>
        <strain evidence="2 3">DSM 102850</strain>
    </source>
</reference>
<evidence type="ECO:0000256" key="1">
    <source>
        <dbReference type="SAM" id="MobiDB-lite"/>
    </source>
</evidence>
<dbReference type="RefSeq" id="WP_183818277.1">
    <property type="nucleotide sequence ID" value="NZ_JACHOB010000004.1"/>
</dbReference>
<feature type="region of interest" description="Disordered" evidence="1">
    <location>
        <begin position="27"/>
        <end position="52"/>
    </location>
</feature>
<sequence length="111" mass="12872">MSKSDEDVYQEFKDLVNMAPKEIEDFLSTEESKKVGQDSGDGESKGHKSGKRIVEIKHKKKADLTDDDYDHMRKVTSYINRHLAQGGPEDDMEHSDWRYSLMNWGHDPKKD</sequence>
<dbReference type="AlphaFoldDB" id="A0A840I3V8"/>
<protein>
    <recommendedName>
        <fullName evidence="4">DNA-binding protein</fullName>
    </recommendedName>
</protein>
<organism evidence="2 3">
    <name type="scientific">Parvularcula dongshanensis</name>
    <dbReference type="NCBI Taxonomy" id="1173995"/>
    <lineage>
        <taxon>Bacteria</taxon>
        <taxon>Pseudomonadati</taxon>
        <taxon>Pseudomonadota</taxon>
        <taxon>Alphaproteobacteria</taxon>
        <taxon>Parvularculales</taxon>
        <taxon>Parvularculaceae</taxon>
        <taxon>Parvularcula</taxon>
    </lineage>
</organism>
<accession>A0A840I3V8</accession>
<dbReference type="Proteomes" id="UP000563524">
    <property type="component" value="Unassembled WGS sequence"/>
</dbReference>
<feature type="compositionally biased region" description="Basic and acidic residues" evidence="1">
    <location>
        <begin position="30"/>
        <end position="52"/>
    </location>
</feature>
<evidence type="ECO:0000313" key="3">
    <source>
        <dbReference type="Proteomes" id="UP000563524"/>
    </source>
</evidence>
<gene>
    <name evidence="2" type="ORF">GGQ59_002096</name>
</gene>
<dbReference type="InterPro" id="IPR021487">
    <property type="entry name" value="DUF3140"/>
</dbReference>
<dbReference type="PANTHER" id="PTHR40630">
    <property type="entry name" value="POSSIBLE DNA-BINDING PROTEIN"/>
    <property type="match status" value="1"/>
</dbReference>
<keyword evidence="3" id="KW-1185">Reference proteome</keyword>